<feature type="transmembrane region" description="Helical" evidence="1">
    <location>
        <begin position="311"/>
        <end position="330"/>
    </location>
</feature>
<dbReference type="AlphaFoldDB" id="A0A1N6DJA9"/>
<keyword evidence="1" id="KW-1133">Transmembrane helix</keyword>
<keyword evidence="3" id="KW-1185">Reference proteome</keyword>
<dbReference type="STRING" id="226505.SAMN05444394_0985"/>
<feature type="transmembrane region" description="Helical" evidence="1">
    <location>
        <begin position="384"/>
        <end position="402"/>
    </location>
</feature>
<feature type="transmembrane region" description="Helical" evidence="1">
    <location>
        <begin position="342"/>
        <end position="363"/>
    </location>
</feature>
<dbReference type="OrthoDB" id="973593at2"/>
<sequence length="926" mass="104335">MSLKNSNQGYQISSLLALLLLIAGGLFALYYLVLDPMPYEVIESATFLDRIAVPFDWVQIGPLAYPINIDNFLIFQEFHSLPMAINPMESYFFFGLVFLIASSFLTMLSGFNKMAIVAGGIGWIVLVTLCNFNGLNIGGASANLPLIIVLVGSLVPVIFLHIWGQNLSFILKWLITTMSFGLAIFILVKLSPITQPILFISEYSTVMALGLCIAWIFWNGHSFVSGIYILLARTNKDLGMKISYQMGIISIGYLATLFLLFMEMTGDLVTPFFGFSPLYLLIPVGALGWVSFNSKINQIPKLAADGKTLKILHLLGFGLTLWLCWKLIISGNQPGEELVKHLFLYSQIGFTLFFIVYLFSNFLSIMDSGKAIDEILYKPYSLPYYHLRIGGLMAILVLTIYAEGIISVQLNALTNNIMGDYYYQSGQQLEASILYENSWAKYRKNNKAKHLTAQLLFELNQPTLAKQHLEESFAEYPQVDNIILLSNRLHREDKLFESIFYLEKGLDMFPSNPYLANNLALFYVKINQEEKAVQTLEEHAQNHPTLLSNLSALRTKLGFKGEMNENPADLIGQINQLALNNASANLSSNALKSAIKSGLEKEQSPMLLHAGWRNLLSDRDRSDPSQELTFLDSLSKQPEMADYLMDIQETAVIRSLGAGRISEAVKNLNGLAFRNPGSAGYYLNLSSQVLAQNLDFKKAARELIVAEEKGFKAFQPHHIAILLLSGYNGNAEEIKTEYQVISPEFLSESAGISKQYFDLIKNLHESFPQRLFSEWKSFPDSELKLDLSVRLLSYKAHGLEVNQIQEVGTYLAGHIENREELAKFLADPNWQKEETLTSFTHWLGLGEELTANPYFTPLVLAAAERINDPLTQYELLNDISQFNHDPLLWIRKIQAARRINLDNYADDALAKLREWVSDSELEKLNF</sequence>
<gene>
    <name evidence="2" type="ORF">SAMN05444394_0985</name>
</gene>
<feature type="transmembrane region" description="Helical" evidence="1">
    <location>
        <begin position="170"/>
        <end position="188"/>
    </location>
</feature>
<feature type="transmembrane region" description="Helical" evidence="1">
    <location>
        <begin position="144"/>
        <end position="163"/>
    </location>
</feature>
<organism evidence="2 3">
    <name type="scientific">Algoriphagus halophilus</name>
    <dbReference type="NCBI Taxonomy" id="226505"/>
    <lineage>
        <taxon>Bacteria</taxon>
        <taxon>Pseudomonadati</taxon>
        <taxon>Bacteroidota</taxon>
        <taxon>Cytophagia</taxon>
        <taxon>Cytophagales</taxon>
        <taxon>Cyclobacteriaceae</taxon>
        <taxon>Algoriphagus</taxon>
    </lineage>
</organism>
<dbReference type="EMBL" id="FSRC01000001">
    <property type="protein sequence ID" value="SIN70754.1"/>
    <property type="molecule type" value="Genomic_DNA"/>
</dbReference>
<proteinExistence type="predicted"/>
<evidence type="ECO:0000313" key="3">
    <source>
        <dbReference type="Proteomes" id="UP000185221"/>
    </source>
</evidence>
<evidence type="ECO:0000256" key="1">
    <source>
        <dbReference type="SAM" id="Phobius"/>
    </source>
</evidence>
<keyword evidence="1" id="KW-0472">Membrane</keyword>
<dbReference type="Proteomes" id="UP000185221">
    <property type="component" value="Unassembled WGS sequence"/>
</dbReference>
<feature type="transmembrane region" description="Helical" evidence="1">
    <location>
        <begin position="208"/>
        <end position="231"/>
    </location>
</feature>
<dbReference type="SUPFAM" id="SSF48452">
    <property type="entry name" value="TPR-like"/>
    <property type="match status" value="1"/>
</dbReference>
<feature type="transmembrane region" description="Helical" evidence="1">
    <location>
        <begin position="115"/>
        <end position="138"/>
    </location>
</feature>
<dbReference type="RefSeq" id="WP_074223689.1">
    <property type="nucleotide sequence ID" value="NZ_FSRC01000001.1"/>
</dbReference>
<accession>A0A1N6DJA9</accession>
<keyword evidence="1" id="KW-0812">Transmembrane</keyword>
<feature type="transmembrane region" description="Helical" evidence="1">
    <location>
        <begin position="268"/>
        <end position="290"/>
    </location>
</feature>
<feature type="transmembrane region" description="Helical" evidence="1">
    <location>
        <begin position="243"/>
        <end position="262"/>
    </location>
</feature>
<feature type="transmembrane region" description="Helical" evidence="1">
    <location>
        <begin position="90"/>
        <end position="108"/>
    </location>
</feature>
<reference evidence="3" key="1">
    <citation type="submission" date="2016-11" db="EMBL/GenBank/DDBJ databases">
        <authorList>
            <person name="Varghese N."/>
            <person name="Submissions S."/>
        </authorList>
    </citation>
    <scope>NUCLEOTIDE SEQUENCE [LARGE SCALE GENOMIC DNA]</scope>
    <source>
        <strain evidence="3">DSM 15292</strain>
    </source>
</reference>
<dbReference type="InterPro" id="IPR011990">
    <property type="entry name" value="TPR-like_helical_dom_sf"/>
</dbReference>
<dbReference type="Gene3D" id="1.25.40.10">
    <property type="entry name" value="Tetratricopeptide repeat domain"/>
    <property type="match status" value="1"/>
</dbReference>
<protein>
    <submittedName>
        <fullName evidence="2">Uncharacterized protein</fullName>
    </submittedName>
</protein>
<evidence type="ECO:0000313" key="2">
    <source>
        <dbReference type="EMBL" id="SIN70754.1"/>
    </source>
</evidence>
<feature type="transmembrane region" description="Helical" evidence="1">
    <location>
        <begin position="12"/>
        <end position="33"/>
    </location>
</feature>
<name>A0A1N6DJA9_9BACT</name>